<sequence length="125" mass="14717">MVREYIYEIPKSDVLEHCRDLLVKLDYEIDIYASETDILITKPLKIRRALRRYDYIVFVQVTDRVEIFVAAERSVFKRGSESTVGGSSLIEKQSEDALPFTLQKRILIPIHKSMIKQKFRPRKTI</sequence>
<proteinExistence type="predicted"/>
<dbReference type="EMBL" id="UINC01007570">
    <property type="protein sequence ID" value="SVA34078.1"/>
    <property type="molecule type" value="Genomic_DNA"/>
</dbReference>
<protein>
    <submittedName>
        <fullName evidence="1">Uncharacterized protein</fullName>
    </submittedName>
</protein>
<accession>A0A381V2L9</accession>
<dbReference type="AlphaFoldDB" id="A0A381V2L9"/>
<evidence type="ECO:0000313" key="1">
    <source>
        <dbReference type="EMBL" id="SVA34078.1"/>
    </source>
</evidence>
<organism evidence="1">
    <name type="scientific">marine metagenome</name>
    <dbReference type="NCBI Taxonomy" id="408172"/>
    <lineage>
        <taxon>unclassified sequences</taxon>
        <taxon>metagenomes</taxon>
        <taxon>ecological metagenomes</taxon>
    </lineage>
</organism>
<reference evidence="1" key="1">
    <citation type="submission" date="2018-05" db="EMBL/GenBank/DDBJ databases">
        <authorList>
            <person name="Lanie J.A."/>
            <person name="Ng W.-L."/>
            <person name="Kazmierczak K.M."/>
            <person name="Andrzejewski T.M."/>
            <person name="Davidsen T.M."/>
            <person name="Wayne K.J."/>
            <person name="Tettelin H."/>
            <person name="Glass J.I."/>
            <person name="Rusch D."/>
            <person name="Podicherti R."/>
            <person name="Tsui H.-C.T."/>
            <person name="Winkler M.E."/>
        </authorList>
    </citation>
    <scope>NUCLEOTIDE SEQUENCE</scope>
</reference>
<name>A0A381V2L9_9ZZZZ</name>
<gene>
    <name evidence="1" type="ORF">METZ01_LOCUS86932</name>
</gene>